<feature type="region of interest" description="Disordered" evidence="1">
    <location>
        <begin position="150"/>
        <end position="256"/>
    </location>
</feature>
<feature type="compositionally biased region" description="Polar residues" evidence="1">
    <location>
        <begin position="631"/>
        <end position="640"/>
    </location>
</feature>
<feature type="region of interest" description="Disordered" evidence="1">
    <location>
        <begin position="609"/>
        <end position="640"/>
    </location>
</feature>
<evidence type="ECO:0000313" key="2">
    <source>
        <dbReference type="EMBL" id="PKB98290.1"/>
    </source>
</evidence>
<organism evidence="2 3">
    <name type="scientific">Rhizophagus irregularis</name>
    <dbReference type="NCBI Taxonomy" id="588596"/>
    <lineage>
        <taxon>Eukaryota</taxon>
        <taxon>Fungi</taxon>
        <taxon>Fungi incertae sedis</taxon>
        <taxon>Mucoromycota</taxon>
        <taxon>Glomeromycotina</taxon>
        <taxon>Glomeromycetes</taxon>
        <taxon>Glomerales</taxon>
        <taxon>Glomeraceae</taxon>
        <taxon>Rhizophagus</taxon>
    </lineage>
</organism>
<name>A0A2N0NUN5_9GLOM</name>
<evidence type="ECO:0000313" key="3">
    <source>
        <dbReference type="Proteomes" id="UP000232722"/>
    </source>
</evidence>
<dbReference type="EMBL" id="LLXJ01002710">
    <property type="protein sequence ID" value="PKB98290.1"/>
    <property type="molecule type" value="Genomic_DNA"/>
</dbReference>
<dbReference type="VEuPathDB" id="FungiDB:RhiirFUN_008742"/>
<dbReference type="VEuPathDB" id="FungiDB:FUN_008380"/>
<dbReference type="Proteomes" id="UP000232722">
    <property type="component" value="Unassembled WGS sequence"/>
</dbReference>
<accession>A0A2N0NUN5</accession>
<dbReference type="VEuPathDB" id="FungiDB:RhiirA1_392095"/>
<dbReference type="VEuPathDB" id="FungiDB:RhiirFUN_002569"/>
<protein>
    <submittedName>
        <fullName evidence="2">Uncharacterized protein</fullName>
    </submittedName>
</protein>
<reference evidence="2 3" key="1">
    <citation type="submission" date="2016-04" db="EMBL/GenBank/DDBJ databases">
        <title>Genome analyses suggest a sexual origin of heterokaryosis in a supposedly ancient asexual fungus.</title>
        <authorList>
            <person name="Ropars J."/>
            <person name="Sedzielewska K."/>
            <person name="Noel J."/>
            <person name="Charron P."/>
            <person name="Farinelli L."/>
            <person name="Marton T."/>
            <person name="Kruger M."/>
            <person name="Pelin A."/>
            <person name="Brachmann A."/>
            <person name="Corradi N."/>
        </authorList>
    </citation>
    <scope>NUCLEOTIDE SEQUENCE [LARGE SCALE GENOMIC DNA]</scope>
    <source>
        <strain evidence="2 3">A5</strain>
    </source>
</reference>
<comment type="caution">
    <text evidence="2">The sequence shown here is derived from an EMBL/GenBank/DDBJ whole genome shotgun (WGS) entry which is preliminary data.</text>
</comment>
<reference evidence="2 3" key="2">
    <citation type="submission" date="2017-09" db="EMBL/GenBank/DDBJ databases">
        <title>Extensive intraspecific genome diversity in a model arbuscular mycorrhizal fungus.</title>
        <authorList>
            <person name="Chen E.C."/>
            <person name="Morin E."/>
            <person name="Beaudet D."/>
            <person name="Noel J."/>
            <person name="Ndikumana S."/>
            <person name="Charron P."/>
            <person name="St-Onge C."/>
            <person name="Giorgi J."/>
            <person name="Grigoriev I.V."/>
            <person name="Roux C."/>
            <person name="Martin F.M."/>
            <person name="Corradi N."/>
        </authorList>
    </citation>
    <scope>NUCLEOTIDE SEQUENCE [LARGE SCALE GENOMIC DNA]</scope>
    <source>
        <strain evidence="2 3">A5</strain>
    </source>
</reference>
<dbReference type="VEuPathDB" id="FungiDB:FUN_010260"/>
<dbReference type="AlphaFoldDB" id="A0A2N0NUN5"/>
<evidence type="ECO:0000256" key="1">
    <source>
        <dbReference type="SAM" id="MobiDB-lite"/>
    </source>
</evidence>
<dbReference type="VEuPathDB" id="FungiDB:RhiirA1_416805"/>
<feature type="compositionally biased region" description="Low complexity" evidence="1">
    <location>
        <begin position="220"/>
        <end position="239"/>
    </location>
</feature>
<gene>
    <name evidence="2" type="ORF">RhiirA5_506239</name>
</gene>
<sequence length="640" mass="73052">MSNENKFHDYFNRNHESWSILDFLNECNLESFDHKTDCYIKSLRAIADFDHGSRQECARMLLDDYNKASKNSFLLEDSLKRTWRVWRPAWSPDIQGCSLSRKTGNDVSGGLFGRLTFKAGGRKKAKEWNDKRPHGQIHVHQPITGNGNICISGNNNFTGPSSKLDQESDDDFLPPKNRPTKQRKQLSLSKNKESVESTASKKIKTSSKNVDEKGNDDDPSLSNESSTSSNSGSSISGSTPQTINSDENCEPVVDSTVSTQDIEATIIDEILETLAKESLVRNEEWIIGGKINVRESLKKWKREKVRPHNDLGYYDIIDITPGSNSDFVNSLSKSEYEEVICYDPPKLPNFDYDEIKALIVKNIKASDFRKAVNENFMSTRGDEDKEFAWDFAYHCRHHLIIIVSLISAQLLTLCRANSFDHGNDLLHTNMSERMYREIFLTPVIRSLFRKKSTDLDLFFGEVCLYASAEDADLKKNDAEDRSSRRKIDAVWATKPPKVEFAICELYALQIYDHNAIVYEMTVPYRELYLFREVIQTELPTSQVNLVRMRQCIPKFLLFKEMLCKSLSDLREYIMEAGLHTPPEKIKASLFITEMTVACQNAETPKLQKKAFKQNISSSSDHKGMKPPPFELSQQEASNGD</sequence>
<proteinExistence type="predicted"/>